<dbReference type="InterPro" id="IPR002110">
    <property type="entry name" value="Ankyrin_rpt"/>
</dbReference>
<comment type="caution">
    <text evidence="5">The sequence shown here is derived from an EMBL/GenBank/DDBJ whole genome shotgun (WGS) entry which is preliminary data.</text>
</comment>
<evidence type="ECO:0000256" key="2">
    <source>
        <dbReference type="ARBA" id="ARBA00022737"/>
    </source>
</evidence>
<keyword evidence="6" id="KW-1185">Reference proteome</keyword>
<dbReference type="InterPro" id="IPR044515">
    <property type="entry name" value="ABTB1"/>
</dbReference>
<dbReference type="InterPro" id="IPR011333">
    <property type="entry name" value="SKP1/BTB/POZ_sf"/>
</dbReference>
<dbReference type="PANTHER" id="PTHR46231:SF1">
    <property type="entry name" value="ANKYRIN REPEAT AND BTB_POZ DOMAIN-CONTAINING PROTEIN 1"/>
    <property type="match status" value="1"/>
</dbReference>
<dbReference type="InterPro" id="IPR036770">
    <property type="entry name" value="Ankyrin_rpt-contain_sf"/>
</dbReference>
<feature type="domain" description="BTB" evidence="4">
    <location>
        <begin position="231"/>
        <end position="307"/>
    </location>
</feature>
<dbReference type="SUPFAM" id="SSF54695">
    <property type="entry name" value="POZ domain"/>
    <property type="match status" value="2"/>
</dbReference>
<keyword evidence="2" id="KW-0677">Repeat</keyword>
<dbReference type="GO" id="GO:0000151">
    <property type="term" value="C:ubiquitin ligase complex"/>
    <property type="evidence" value="ECO:0007669"/>
    <property type="project" value="TreeGrafter"/>
</dbReference>
<dbReference type="GO" id="GO:0005737">
    <property type="term" value="C:cytoplasm"/>
    <property type="evidence" value="ECO:0007669"/>
    <property type="project" value="TreeGrafter"/>
</dbReference>
<dbReference type="Gene3D" id="1.25.40.20">
    <property type="entry name" value="Ankyrin repeat-containing domain"/>
    <property type="match status" value="1"/>
</dbReference>
<protein>
    <recommendedName>
        <fullName evidence="4">BTB domain-containing protein</fullName>
    </recommendedName>
</protein>
<dbReference type="Pfam" id="PF12796">
    <property type="entry name" value="Ank_2"/>
    <property type="match status" value="1"/>
</dbReference>
<dbReference type="Proteomes" id="UP001465755">
    <property type="component" value="Unassembled WGS sequence"/>
</dbReference>
<dbReference type="SMART" id="SM00225">
    <property type="entry name" value="BTB"/>
    <property type="match status" value="1"/>
</dbReference>
<dbReference type="PROSITE" id="PS50097">
    <property type="entry name" value="BTB"/>
    <property type="match status" value="2"/>
</dbReference>
<gene>
    <name evidence="5" type="ORF">WJX73_007493</name>
</gene>
<feature type="domain" description="BTB" evidence="4">
    <location>
        <begin position="131"/>
        <end position="199"/>
    </location>
</feature>
<evidence type="ECO:0000313" key="6">
    <source>
        <dbReference type="Proteomes" id="UP001465755"/>
    </source>
</evidence>
<comment type="pathway">
    <text evidence="1">Protein modification; protein ubiquitination.</text>
</comment>
<dbReference type="PANTHER" id="PTHR46231">
    <property type="entry name" value="ANKYRIN REPEAT AND BTB/POZ DOMAIN-CONTAINING PROTEIN 1"/>
    <property type="match status" value="1"/>
</dbReference>
<dbReference type="AlphaFoldDB" id="A0AAW1NWJ6"/>
<dbReference type="SUPFAM" id="SSF48403">
    <property type="entry name" value="Ankyrin repeat"/>
    <property type="match status" value="1"/>
</dbReference>
<dbReference type="EMBL" id="JALJOQ010000108">
    <property type="protein sequence ID" value="KAK9797377.1"/>
    <property type="molecule type" value="Genomic_DNA"/>
</dbReference>
<name>A0AAW1NWJ6_9CHLO</name>
<accession>A0AAW1NWJ6</accession>
<dbReference type="Pfam" id="PF00651">
    <property type="entry name" value="BTB"/>
    <property type="match status" value="1"/>
</dbReference>
<organism evidence="5 6">
    <name type="scientific">Symbiochloris irregularis</name>
    <dbReference type="NCBI Taxonomy" id="706552"/>
    <lineage>
        <taxon>Eukaryota</taxon>
        <taxon>Viridiplantae</taxon>
        <taxon>Chlorophyta</taxon>
        <taxon>core chlorophytes</taxon>
        <taxon>Trebouxiophyceae</taxon>
        <taxon>Trebouxiales</taxon>
        <taxon>Trebouxiaceae</taxon>
        <taxon>Symbiochloris</taxon>
    </lineage>
</organism>
<evidence type="ECO:0000256" key="1">
    <source>
        <dbReference type="ARBA" id="ARBA00004906"/>
    </source>
</evidence>
<dbReference type="CDD" id="cd18186">
    <property type="entry name" value="BTB_POZ_ZBTB_KLHL-like"/>
    <property type="match status" value="1"/>
</dbReference>
<dbReference type="InterPro" id="IPR000210">
    <property type="entry name" value="BTB/POZ_dom"/>
</dbReference>
<proteinExistence type="predicted"/>
<dbReference type="Gene3D" id="3.30.710.10">
    <property type="entry name" value="Potassium Channel Kv1.1, Chain A"/>
    <property type="match status" value="2"/>
</dbReference>
<evidence type="ECO:0000256" key="3">
    <source>
        <dbReference type="ARBA" id="ARBA00023043"/>
    </source>
</evidence>
<sequence length="461" mass="51445">MPTEQISESTTVQEHINELNIFSAVRSGDLERVRYLVEVRATPVHQFDDWDASPLYYASFCGHEEIIRYLFTQGARCEQRTFDGERCLYAALNDTVQRLLQSEGFKHAGARGHDLFLDFIQKLFNDVDSFPDIIISLPDGPISVHRFLLRARLPKLGRQLVGGWQEKQASALPDGHVSDAEVLLTLLRWCYTGRLAIHTHLVPVCVAACRALAEEALGKALQLASEGEGAGQGLVAVEAPRERDHIFGCHRSVMCARSEYFATMLQGGFAEGRQQGDQIAVSLDDVDPALMAIALRWAYTDKVNSDAEPSTLLQTMQLGDRLMMEGLKQRCALLLNPYVTQESALPLLQEALAMDAPRLVEACLRCLALHLLQLIEDERLSALITASAETVAARQETDSVPLVDDLRFWVDKLHPSASDDEEEIDEEGNLICRAVAFEHLSEREQKLLVLEDLLNKLDIEA</sequence>
<evidence type="ECO:0000259" key="4">
    <source>
        <dbReference type="PROSITE" id="PS50097"/>
    </source>
</evidence>
<evidence type="ECO:0000313" key="5">
    <source>
        <dbReference type="EMBL" id="KAK9797377.1"/>
    </source>
</evidence>
<keyword evidence="3" id="KW-0040">ANK repeat</keyword>
<reference evidence="5 6" key="1">
    <citation type="journal article" date="2024" name="Nat. Commun.">
        <title>Phylogenomics reveals the evolutionary origins of lichenization in chlorophyte algae.</title>
        <authorList>
            <person name="Puginier C."/>
            <person name="Libourel C."/>
            <person name="Otte J."/>
            <person name="Skaloud P."/>
            <person name="Haon M."/>
            <person name="Grisel S."/>
            <person name="Petersen M."/>
            <person name="Berrin J.G."/>
            <person name="Delaux P.M."/>
            <person name="Dal Grande F."/>
            <person name="Keller J."/>
        </authorList>
    </citation>
    <scope>NUCLEOTIDE SEQUENCE [LARGE SCALE GENOMIC DNA]</scope>
    <source>
        <strain evidence="5 6">SAG 2036</strain>
    </source>
</reference>